<comment type="caution">
    <text evidence="2">The sequence shown here is derived from an EMBL/GenBank/DDBJ whole genome shotgun (WGS) entry which is preliminary data.</text>
</comment>
<keyword evidence="3" id="KW-1185">Reference proteome</keyword>
<gene>
    <name evidence="2" type="ORF">ABUK86_01465</name>
</gene>
<feature type="compositionally biased region" description="Low complexity" evidence="1">
    <location>
        <begin position="139"/>
        <end position="161"/>
    </location>
</feature>
<protein>
    <submittedName>
        <fullName evidence="2">Uncharacterized protein</fullName>
    </submittedName>
</protein>
<accession>A0ABV1ZMR3</accession>
<feature type="compositionally biased region" description="Basic and acidic residues" evidence="1">
    <location>
        <begin position="66"/>
        <end position="77"/>
    </location>
</feature>
<organism evidence="2 3">
    <name type="scientific">Nocardiopsis tropica</name>
    <dbReference type="NCBI Taxonomy" id="109330"/>
    <lineage>
        <taxon>Bacteria</taxon>
        <taxon>Bacillati</taxon>
        <taxon>Actinomycetota</taxon>
        <taxon>Actinomycetes</taxon>
        <taxon>Streptosporangiales</taxon>
        <taxon>Nocardiopsidaceae</taxon>
        <taxon>Nocardiopsis</taxon>
    </lineage>
</organism>
<evidence type="ECO:0000313" key="2">
    <source>
        <dbReference type="EMBL" id="MES0832430.1"/>
    </source>
</evidence>
<reference evidence="2 3" key="1">
    <citation type="submission" date="2024-06" db="EMBL/GenBank/DDBJ databases">
        <authorList>
            <person name="Bataeva Y.V."/>
            <person name="Grigorian L.N."/>
            <person name="Solomentsev V.I."/>
        </authorList>
    </citation>
    <scope>NUCLEOTIDE SEQUENCE [LARGE SCALE GENOMIC DNA]</scope>
    <source>
        <strain evidence="3">SCPM-O-B-12605 (RCAM04882)</strain>
    </source>
</reference>
<proteinExistence type="predicted"/>
<dbReference type="RefSeq" id="WP_352982267.1">
    <property type="nucleotide sequence ID" value="NZ_JBEQNA010000008.1"/>
</dbReference>
<feature type="compositionally biased region" description="Low complexity" evidence="1">
    <location>
        <begin position="197"/>
        <end position="233"/>
    </location>
</feature>
<name>A0ABV1ZMR3_9ACTN</name>
<feature type="region of interest" description="Disordered" evidence="1">
    <location>
        <begin position="296"/>
        <end position="347"/>
    </location>
</feature>
<dbReference type="Proteomes" id="UP001432401">
    <property type="component" value="Unassembled WGS sequence"/>
</dbReference>
<evidence type="ECO:0000313" key="3">
    <source>
        <dbReference type="Proteomes" id="UP001432401"/>
    </source>
</evidence>
<feature type="region of interest" description="Disordered" evidence="1">
    <location>
        <begin position="1"/>
        <end position="247"/>
    </location>
</feature>
<feature type="compositionally biased region" description="Acidic residues" evidence="1">
    <location>
        <begin position="46"/>
        <end position="59"/>
    </location>
</feature>
<evidence type="ECO:0000256" key="1">
    <source>
        <dbReference type="SAM" id="MobiDB-lite"/>
    </source>
</evidence>
<dbReference type="EMBL" id="JBEQNB010000001">
    <property type="protein sequence ID" value="MES0832430.1"/>
    <property type="molecule type" value="Genomic_DNA"/>
</dbReference>
<sequence>MPPARAWFGTREPAEAPAPRPDAGGSRAPREVGPPRPADPPTVVGEDSEGTDPDAEETDVFLILGADRRARKEKDEEPAGTPSGPGTASPERGPRARTEPSSDAPPAPAGPVPAEETLLYRGASLLGEDGPFSAPARTDGPGEAAGPASAAPEEPSAPAPAGGAGAGADPVGARDRDGTGAAADPVRDPERPGGGAAAEAARAPEGTGDGSAVAAPVQAPTADPAAPAVPAVPESFDPAPPFPVTEVRPGAAGPLEVTGFLDIPAAPYTEGWRSEPLERPDPSERFEGLAGFEQAHEPATPERSAWSTVAEAPAQEGPPEARPADVLPEEARPGPAAGSEQPAAAGPTGLESWIEAAGTAGAVGPTVTEVAAMAAVAASDGHVPVPGGFEQRIAAVRPVPASAWKRAVFGATGGRLNLG</sequence>